<dbReference type="InterPro" id="IPR050113">
    <property type="entry name" value="Ub_conjugating_enzyme"/>
</dbReference>
<evidence type="ECO:0000313" key="6">
    <source>
        <dbReference type="EMBL" id="CCD12661.1"/>
    </source>
</evidence>
<evidence type="ECO:0000313" key="7">
    <source>
        <dbReference type="Proteomes" id="UP000000702"/>
    </source>
</evidence>
<dbReference type="Gene3D" id="3.10.110.10">
    <property type="entry name" value="Ubiquitin Conjugating Enzyme"/>
    <property type="match status" value="1"/>
</dbReference>
<dbReference type="SMART" id="SM00212">
    <property type="entry name" value="UBCc"/>
    <property type="match status" value="1"/>
</dbReference>
<dbReference type="InterPro" id="IPR016135">
    <property type="entry name" value="UBQ-conjugating_enzyme/RWD"/>
</dbReference>
<feature type="domain" description="UBC core" evidence="5">
    <location>
        <begin position="3"/>
        <end position="152"/>
    </location>
</feature>
<dbReference type="GO" id="GO:0005524">
    <property type="term" value="F:ATP binding"/>
    <property type="evidence" value="ECO:0007669"/>
    <property type="project" value="UniProtKB-UniRule"/>
</dbReference>
<keyword evidence="4" id="KW-0067">ATP-binding</keyword>
<dbReference type="Pfam" id="PF00179">
    <property type="entry name" value="UQ_con"/>
    <property type="match status" value="1"/>
</dbReference>
<dbReference type="CDD" id="cd23812">
    <property type="entry name" value="UBCc_ScPEX4-like"/>
    <property type="match status" value="1"/>
</dbReference>
<protein>
    <submittedName>
        <fullName evidence="6">WGS project CAEQ00000000 data, annotated contig 1425</fullName>
    </submittedName>
</protein>
<evidence type="ECO:0000259" key="5">
    <source>
        <dbReference type="PROSITE" id="PS50127"/>
    </source>
</evidence>
<keyword evidence="1" id="KW-0808">Transferase</keyword>
<reference evidence="6 7" key="2">
    <citation type="journal article" date="2012" name="Proc. Natl. Acad. Sci. U.S.A.">
        <title>Antigenic diversity is generated by distinct evolutionary mechanisms in African trypanosome species.</title>
        <authorList>
            <person name="Jackson A.P."/>
            <person name="Berry A."/>
            <person name="Aslett M."/>
            <person name="Allison H.C."/>
            <person name="Burton P."/>
            <person name="Vavrova-Anderson J."/>
            <person name="Brown R."/>
            <person name="Browne H."/>
            <person name="Corton N."/>
            <person name="Hauser H."/>
            <person name="Gamble J."/>
            <person name="Gilderthorp R."/>
            <person name="Marcello L."/>
            <person name="McQuillan J."/>
            <person name="Otto T.D."/>
            <person name="Quail M.A."/>
            <person name="Sanders M.J."/>
            <person name="van Tonder A."/>
            <person name="Ginger M.L."/>
            <person name="Field M.C."/>
            <person name="Barry J.D."/>
            <person name="Hertz-Fowler C."/>
            <person name="Berriman M."/>
        </authorList>
    </citation>
    <scope>NUCLEOTIDE SEQUENCE [LARGE SCALE GENOMIC DNA]</scope>
    <source>
        <strain evidence="6 7">IL3000</strain>
    </source>
</reference>
<dbReference type="Proteomes" id="UP000000702">
    <property type="component" value="Unassembled WGS sequence"/>
</dbReference>
<dbReference type="GO" id="GO:0016740">
    <property type="term" value="F:transferase activity"/>
    <property type="evidence" value="ECO:0007669"/>
    <property type="project" value="UniProtKB-KW"/>
</dbReference>
<feature type="active site" description="Glycyl thioester intermediate" evidence="3">
    <location>
        <position position="89"/>
    </location>
</feature>
<dbReference type="InterPro" id="IPR023313">
    <property type="entry name" value="UBQ-conjugating_AS"/>
</dbReference>
<evidence type="ECO:0000256" key="3">
    <source>
        <dbReference type="PROSITE-ProRule" id="PRU10133"/>
    </source>
</evidence>
<dbReference type="PROSITE" id="PS50127">
    <property type="entry name" value="UBC_2"/>
    <property type="match status" value="1"/>
</dbReference>
<reference evidence="7" key="1">
    <citation type="submission" date="2011-07" db="EMBL/GenBank/DDBJ databases">
        <title>Divergent evolution of antigenic variation in African trypanosomes.</title>
        <authorList>
            <person name="Jackson A.P."/>
            <person name="Berry A."/>
            <person name="Allison H.C."/>
            <person name="Burton P."/>
            <person name="Anderson J."/>
            <person name="Aslett M."/>
            <person name="Brown R."/>
            <person name="Corton N."/>
            <person name="Harris D."/>
            <person name="Hauser H."/>
            <person name="Gamble J."/>
            <person name="Gilderthorp R."/>
            <person name="McQuillan J."/>
            <person name="Quail M.A."/>
            <person name="Sanders M."/>
            <person name="Van Tonder A."/>
            <person name="Ginger M.L."/>
            <person name="Donelson J.E."/>
            <person name="Field M.C."/>
            <person name="Barry J.D."/>
            <person name="Berriman M."/>
            <person name="Hertz-Fowler C."/>
        </authorList>
    </citation>
    <scope>NUCLEOTIDE SEQUENCE [LARGE SCALE GENOMIC DNA]</scope>
    <source>
        <strain evidence="7">IL3000</strain>
    </source>
</reference>
<evidence type="ECO:0000256" key="2">
    <source>
        <dbReference type="ARBA" id="ARBA00022786"/>
    </source>
</evidence>
<dbReference type="AlphaFoldDB" id="F9W657"/>
<name>F9W657_TRYCI</name>
<gene>
    <name evidence="6" type="ORF">TCIL3000_0_35210</name>
</gene>
<keyword evidence="2 4" id="KW-0833">Ubl conjugation pathway</keyword>
<dbReference type="VEuPathDB" id="TriTrypDB:TcIL3000_0_35210"/>
<organism evidence="6 7">
    <name type="scientific">Trypanosoma congolense (strain IL3000)</name>
    <dbReference type="NCBI Taxonomy" id="1068625"/>
    <lineage>
        <taxon>Eukaryota</taxon>
        <taxon>Discoba</taxon>
        <taxon>Euglenozoa</taxon>
        <taxon>Kinetoplastea</taxon>
        <taxon>Metakinetoplastina</taxon>
        <taxon>Trypanosomatida</taxon>
        <taxon>Trypanosomatidae</taxon>
        <taxon>Trypanosoma</taxon>
        <taxon>Nannomonas</taxon>
    </lineage>
</organism>
<dbReference type="OMA" id="WRAVMKG"/>
<accession>F9W657</accession>
<keyword evidence="7" id="KW-1185">Reference proteome</keyword>
<dbReference type="PANTHER" id="PTHR24067">
    <property type="entry name" value="UBIQUITIN-CONJUGATING ENZYME E2"/>
    <property type="match status" value="1"/>
</dbReference>
<dbReference type="EMBL" id="CAEQ01000824">
    <property type="protein sequence ID" value="CCD12661.1"/>
    <property type="molecule type" value="Genomic_DNA"/>
</dbReference>
<evidence type="ECO:0000256" key="1">
    <source>
        <dbReference type="ARBA" id="ARBA00022679"/>
    </source>
</evidence>
<sequence length="160" mass="17771">MITSVGRLTKELHHVQRSPDADITISLPDKTNILLWEAVLSGPPGTPYEGGRYRLMLQMPRDYPMVPPVAKFITKVFHPNVNFDSGDVCLDILKNRWSPAWTIRSVCRAILSLLTDPDPSSPFNCDAGNLLRAGDLMGYNSLVRLYAITQAGATPFNDDE</sequence>
<comment type="caution">
    <text evidence="6">The sequence shown here is derived from an EMBL/GenBank/DDBJ whole genome shotgun (WGS) entry which is preliminary data.</text>
</comment>
<keyword evidence="4" id="KW-0547">Nucleotide-binding</keyword>
<proteinExistence type="inferred from homology"/>
<dbReference type="SUPFAM" id="SSF54495">
    <property type="entry name" value="UBC-like"/>
    <property type="match status" value="1"/>
</dbReference>
<comment type="similarity">
    <text evidence="4">Belongs to the ubiquitin-conjugating enzyme family.</text>
</comment>
<dbReference type="InterPro" id="IPR000608">
    <property type="entry name" value="UBC"/>
</dbReference>
<evidence type="ECO:0000256" key="4">
    <source>
        <dbReference type="RuleBase" id="RU362109"/>
    </source>
</evidence>
<dbReference type="PROSITE" id="PS00183">
    <property type="entry name" value="UBC_1"/>
    <property type="match status" value="1"/>
</dbReference>